<evidence type="ECO:0000256" key="2">
    <source>
        <dbReference type="ARBA" id="ARBA00022448"/>
    </source>
</evidence>
<keyword evidence="11" id="KW-1185">Reference proteome</keyword>
<keyword evidence="7 9" id="KW-0472">Membrane</keyword>
<name>A0A504Z8T2_FASGI</name>
<evidence type="ECO:0000256" key="5">
    <source>
        <dbReference type="ARBA" id="ARBA00022989"/>
    </source>
</evidence>
<evidence type="ECO:0000256" key="8">
    <source>
        <dbReference type="ARBA" id="ARBA00023303"/>
    </source>
</evidence>
<feature type="transmembrane region" description="Helical" evidence="9">
    <location>
        <begin position="30"/>
        <end position="49"/>
    </location>
</feature>
<dbReference type="Proteomes" id="UP000316759">
    <property type="component" value="Unassembled WGS sequence"/>
</dbReference>
<evidence type="ECO:0000313" key="10">
    <source>
        <dbReference type="EMBL" id="TPP65650.1"/>
    </source>
</evidence>
<evidence type="ECO:0000256" key="7">
    <source>
        <dbReference type="ARBA" id="ARBA00023136"/>
    </source>
</evidence>
<dbReference type="GO" id="GO:0034220">
    <property type="term" value="P:monoatomic ion transmembrane transport"/>
    <property type="evidence" value="ECO:0007669"/>
    <property type="project" value="UniProtKB-KW"/>
</dbReference>
<evidence type="ECO:0000256" key="6">
    <source>
        <dbReference type="ARBA" id="ARBA00023065"/>
    </source>
</evidence>
<evidence type="ECO:0000256" key="4">
    <source>
        <dbReference type="ARBA" id="ARBA00022692"/>
    </source>
</evidence>
<keyword evidence="6" id="KW-0406">Ion transport</keyword>
<protein>
    <submittedName>
        <fullName evidence="10">Innexin</fullName>
    </submittedName>
</protein>
<organism evidence="10 11">
    <name type="scientific">Fasciola gigantica</name>
    <name type="common">Giant liver fluke</name>
    <dbReference type="NCBI Taxonomy" id="46835"/>
    <lineage>
        <taxon>Eukaryota</taxon>
        <taxon>Metazoa</taxon>
        <taxon>Spiralia</taxon>
        <taxon>Lophotrochozoa</taxon>
        <taxon>Platyhelminthes</taxon>
        <taxon>Trematoda</taxon>
        <taxon>Digenea</taxon>
        <taxon>Plagiorchiida</taxon>
        <taxon>Echinostomata</taxon>
        <taxon>Echinostomatoidea</taxon>
        <taxon>Fasciolidae</taxon>
        <taxon>Fasciola</taxon>
    </lineage>
</organism>
<sequence length="125" mass="14211">MIAEDFLGVFGSVLVPNALGVEDFADRLNLFTVVLFILAGTVITVKQYVLQSISCYVSVSPTGENFNEFLTSYCWVHGTIPLTSNEQMPNTDQEWDRYDEVRRISESFVRECVCSILRDPRSLLY</sequence>
<proteinExistence type="predicted"/>
<evidence type="ECO:0000256" key="1">
    <source>
        <dbReference type="ARBA" id="ARBA00004651"/>
    </source>
</evidence>
<keyword evidence="5 9" id="KW-1133">Transmembrane helix</keyword>
<reference evidence="10 11" key="1">
    <citation type="submission" date="2019-04" db="EMBL/GenBank/DDBJ databases">
        <title>Annotation for the trematode Fasciola gigantica.</title>
        <authorList>
            <person name="Choi Y.-J."/>
        </authorList>
    </citation>
    <scope>NUCLEOTIDE SEQUENCE [LARGE SCALE GENOMIC DNA]</scope>
    <source>
        <strain evidence="10">Uganda_cow_1</strain>
    </source>
</reference>
<dbReference type="STRING" id="46835.A0A504Z8T2"/>
<dbReference type="InterPro" id="IPR000990">
    <property type="entry name" value="Innexin"/>
</dbReference>
<keyword evidence="4 9" id="KW-0812">Transmembrane</keyword>
<dbReference type="AlphaFoldDB" id="A0A504Z8T2"/>
<dbReference type="EMBL" id="SUNJ01002878">
    <property type="protein sequence ID" value="TPP65650.1"/>
    <property type="molecule type" value="Genomic_DNA"/>
</dbReference>
<keyword evidence="8" id="KW-0407">Ion channel</keyword>
<gene>
    <name evidence="10" type="ORF">FGIG_07638</name>
</gene>
<comment type="caution">
    <text evidence="10">The sequence shown here is derived from an EMBL/GenBank/DDBJ whole genome shotgun (WGS) entry which is preliminary data.</text>
</comment>
<comment type="subcellular location">
    <subcellularLocation>
        <location evidence="1">Cell membrane</location>
        <topology evidence="1">Multi-pass membrane protein</topology>
    </subcellularLocation>
</comment>
<accession>A0A504Z8T2</accession>
<dbReference type="OrthoDB" id="5867527at2759"/>
<keyword evidence="3" id="KW-1003">Cell membrane</keyword>
<evidence type="ECO:0000256" key="3">
    <source>
        <dbReference type="ARBA" id="ARBA00022475"/>
    </source>
</evidence>
<evidence type="ECO:0000313" key="11">
    <source>
        <dbReference type="Proteomes" id="UP000316759"/>
    </source>
</evidence>
<evidence type="ECO:0000256" key="9">
    <source>
        <dbReference type="SAM" id="Phobius"/>
    </source>
</evidence>
<dbReference type="GO" id="GO:0005886">
    <property type="term" value="C:plasma membrane"/>
    <property type="evidence" value="ECO:0007669"/>
    <property type="project" value="UniProtKB-SubCell"/>
</dbReference>
<dbReference type="Pfam" id="PF00876">
    <property type="entry name" value="Innexin"/>
    <property type="match status" value="1"/>
</dbReference>
<keyword evidence="2" id="KW-0813">Transport</keyword>